<dbReference type="GO" id="GO:0002949">
    <property type="term" value="P:tRNA threonylcarbamoyladenosine modification"/>
    <property type="evidence" value="ECO:0007669"/>
    <property type="project" value="InterPro"/>
</dbReference>
<dbReference type="Pfam" id="PF00814">
    <property type="entry name" value="TsaD"/>
    <property type="match status" value="1"/>
</dbReference>
<evidence type="ECO:0000313" key="3">
    <source>
        <dbReference type="Proteomes" id="UP000018766"/>
    </source>
</evidence>
<dbReference type="InterPro" id="IPR000182">
    <property type="entry name" value="GNAT_dom"/>
</dbReference>
<dbReference type="Pfam" id="PF00583">
    <property type="entry name" value="Acetyltransf_1"/>
    <property type="match status" value="1"/>
</dbReference>
<dbReference type="SUPFAM" id="SSF55729">
    <property type="entry name" value="Acyl-CoA N-acyltransferases (Nat)"/>
    <property type="match status" value="1"/>
</dbReference>
<dbReference type="NCBIfam" id="TIGR01575">
    <property type="entry name" value="rimI"/>
    <property type="match status" value="1"/>
</dbReference>
<gene>
    <name evidence="2" type="ORF">V757_03960</name>
</gene>
<dbReference type="EMBL" id="AYSV01000064">
    <property type="protein sequence ID" value="ETD72493.1"/>
    <property type="molecule type" value="Genomic_DNA"/>
</dbReference>
<reference evidence="2 3" key="1">
    <citation type="submission" date="2013-11" db="EMBL/GenBank/DDBJ databases">
        <title>Genomic analysis of Pelistega sp. HM-7.</title>
        <authorList>
            <person name="Kumbhare S.V."/>
            <person name="Shetty S.A."/>
            <person name="Sharma O."/>
            <person name="Dhotre D.P."/>
        </authorList>
    </citation>
    <scope>NUCLEOTIDE SEQUENCE [LARGE SCALE GENOMIC DNA]</scope>
    <source>
        <strain evidence="2 3">HM-7</strain>
    </source>
</reference>
<feature type="domain" description="N-acetyltransferase" evidence="1">
    <location>
        <begin position="283"/>
        <end position="433"/>
    </location>
</feature>
<dbReference type="CDD" id="cd04301">
    <property type="entry name" value="NAT_SF"/>
    <property type="match status" value="1"/>
</dbReference>
<dbReference type="InterPro" id="IPR016181">
    <property type="entry name" value="Acyl_CoA_acyltransferase"/>
</dbReference>
<dbReference type="PROSITE" id="PS51186">
    <property type="entry name" value="GNAT"/>
    <property type="match status" value="1"/>
</dbReference>
<dbReference type="CDD" id="cd24032">
    <property type="entry name" value="ASKHA_NBD_TsaB"/>
    <property type="match status" value="1"/>
</dbReference>
<dbReference type="GO" id="GO:0005829">
    <property type="term" value="C:cytosol"/>
    <property type="evidence" value="ECO:0007669"/>
    <property type="project" value="TreeGrafter"/>
</dbReference>
<dbReference type="GO" id="GO:0008080">
    <property type="term" value="F:N-acetyltransferase activity"/>
    <property type="evidence" value="ECO:0007669"/>
    <property type="project" value="InterPro"/>
</dbReference>
<proteinExistence type="predicted"/>
<dbReference type="InterPro" id="IPR022496">
    <property type="entry name" value="T6A_TsaB"/>
</dbReference>
<comment type="caution">
    <text evidence="2">The sequence shown here is derived from an EMBL/GenBank/DDBJ whole genome shotgun (WGS) entry which is preliminary data.</text>
</comment>
<dbReference type="Gene3D" id="3.40.630.30">
    <property type="match status" value="1"/>
</dbReference>
<name>V8G982_9BURK</name>
<dbReference type="PANTHER" id="PTHR11735:SF11">
    <property type="entry name" value="TRNA THREONYLCARBAMOYLADENOSINE BIOSYNTHESIS PROTEIN TSAB"/>
    <property type="match status" value="1"/>
</dbReference>
<dbReference type="InterPro" id="IPR043129">
    <property type="entry name" value="ATPase_NBD"/>
</dbReference>
<evidence type="ECO:0000259" key="1">
    <source>
        <dbReference type="PROSITE" id="PS51186"/>
    </source>
</evidence>
<dbReference type="Gene3D" id="3.30.420.40">
    <property type="match status" value="2"/>
</dbReference>
<dbReference type="InterPro" id="IPR006464">
    <property type="entry name" value="AcTrfase_RimI/Ard1"/>
</dbReference>
<dbReference type="InterPro" id="IPR000905">
    <property type="entry name" value="Gcp-like_dom"/>
</dbReference>
<accession>V8G982</accession>
<evidence type="ECO:0000313" key="2">
    <source>
        <dbReference type="EMBL" id="ETD72493.1"/>
    </source>
</evidence>
<dbReference type="NCBIfam" id="TIGR03725">
    <property type="entry name" value="T6A_YeaZ"/>
    <property type="match status" value="1"/>
</dbReference>
<sequence>MTNYIAIDNANTSASVALLIDNNQKNVIYQRISDLERNNSEQILPMLDELLAQASLDRQSIDGIVFSQGPGGFTGLRVACGLAQGLALGLDIPVVPVSSLEATAELSLPYIDDGFMVVALDARMHEVYLAVYDVKAKQVQENPIVSATLMQVTDVQEWINQQFDAWCLLYQKKPEATKICLAGNAMEAYPDSFLWEIGGRWLKGNAQWATADTLVRLGAKKLKTQGGLSLTELAPLYLRDKVAFTTEEREAGMGGNPKIAPPEFTPLQQRLFRLVEQLKENNYWIRPLLRSDLPAVIAIENQTQGNPWTEGMFMAGFLHLNYRLWALINSEDELLAYAIQLVDPEVVNLMTISVAPTLQQKGIGSLLLEWLEIYIQYQDTMPKVQLLEVRESNTHAQRLYQKFAYEQIGMRKNYYSTASNQKENALVLQKTLR</sequence>
<dbReference type="OrthoDB" id="9796919at2"/>
<dbReference type="AlphaFoldDB" id="V8G982"/>
<dbReference type="Proteomes" id="UP000018766">
    <property type="component" value="Unassembled WGS sequence"/>
</dbReference>
<dbReference type="RefSeq" id="WP_023950100.1">
    <property type="nucleotide sequence ID" value="NZ_AYSV01000064.1"/>
</dbReference>
<organism evidence="2 3">
    <name type="scientific">Pelistega indica</name>
    <dbReference type="NCBI Taxonomy" id="1414851"/>
    <lineage>
        <taxon>Bacteria</taxon>
        <taxon>Pseudomonadati</taxon>
        <taxon>Pseudomonadota</taxon>
        <taxon>Betaproteobacteria</taxon>
        <taxon>Burkholderiales</taxon>
        <taxon>Alcaligenaceae</taxon>
        <taxon>Pelistega</taxon>
    </lineage>
</organism>
<keyword evidence="3" id="KW-1185">Reference proteome</keyword>
<dbReference type="SUPFAM" id="SSF53067">
    <property type="entry name" value="Actin-like ATPase domain"/>
    <property type="match status" value="2"/>
</dbReference>
<dbReference type="PANTHER" id="PTHR11735">
    <property type="entry name" value="TRNA N6-ADENOSINE THREONYLCARBAMOYLTRANSFERASE"/>
    <property type="match status" value="1"/>
</dbReference>
<protein>
    <submittedName>
        <fullName evidence="2">Peptidase M22</fullName>
    </submittedName>
</protein>